<dbReference type="InterPro" id="IPR058624">
    <property type="entry name" value="MdtA-like_HH"/>
</dbReference>
<organism evidence="8 9">
    <name type="scientific">Alicycliphilus denitrificans</name>
    <dbReference type="NCBI Taxonomy" id="179636"/>
    <lineage>
        <taxon>Bacteria</taxon>
        <taxon>Pseudomonadati</taxon>
        <taxon>Pseudomonadota</taxon>
        <taxon>Betaproteobacteria</taxon>
        <taxon>Burkholderiales</taxon>
        <taxon>Comamonadaceae</taxon>
        <taxon>Alicycliphilus</taxon>
    </lineage>
</organism>
<evidence type="ECO:0000259" key="4">
    <source>
        <dbReference type="Pfam" id="PF25876"/>
    </source>
</evidence>
<protein>
    <submittedName>
        <fullName evidence="8">Efflux RND transporter periplasmic adaptor subunit</fullName>
    </submittedName>
</protein>
<evidence type="ECO:0000259" key="7">
    <source>
        <dbReference type="Pfam" id="PF25975"/>
    </source>
</evidence>
<dbReference type="RefSeq" id="WP_094436820.1">
    <property type="nucleotide sequence ID" value="NZ_NKDB02000001.1"/>
</dbReference>
<gene>
    <name evidence="8" type="ORF">CE154_008405</name>
</gene>
<dbReference type="Gene3D" id="2.40.30.170">
    <property type="match status" value="1"/>
</dbReference>
<dbReference type="PANTHER" id="PTHR30469">
    <property type="entry name" value="MULTIDRUG RESISTANCE PROTEIN MDTA"/>
    <property type="match status" value="1"/>
</dbReference>
<keyword evidence="3" id="KW-0732">Signal</keyword>
<dbReference type="NCBIfam" id="TIGR01730">
    <property type="entry name" value="RND_mfp"/>
    <property type="match status" value="1"/>
</dbReference>
<feature type="chain" id="PRO_5018692771" evidence="3">
    <location>
        <begin position="23"/>
        <end position="346"/>
    </location>
</feature>
<dbReference type="Gene3D" id="2.40.50.100">
    <property type="match status" value="1"/>
</dbReference>
<evidence type="ECO:0000256" key="2">
    <source>
        <dbReference type="SAM" id="Coils"/>
    </source>
</evidence>
<dbReference type="GO" id="GO:1990281">
    <property type="term" value="C:efflux pump complex"/>
    <property type="evidence" value="ECO:0007669"/>
    <property type="project" value="TreeGrafter"/>
</dbReference>
<evidence type="ECO:0000313" key="8">
    <source>
        <dbReference type="EMBL" id="RKJ99724.1"/>
    </source>
</evidence>
<dbReference type="AlphaFoldDB" id="A0A3R7H572"/>
<evidence type="ECO:0000259" key="5">
    <source>
        <dbReference type="Pfam" id="PF25917"/>
    </source>
</evidence>
<feature type="domain" description="CusB-like beta-barrel" evidence="6">
    <location>
        <begin position="199"/>
        <end position="273"/>
    </location>
</feature>
<reference evidence="8 9" key="1">
    <citation type="submission" date="2018-09" db="EMBL/GenBank/DDBJ databases">
        <title>Genome comparison of Alicycliphilus sp. BQ1, a polyurethanolytic bacterium, with its closest phylogenetic relatives Alicycliphilus denitrificans BC and K601, unable to attack polyurethane.</title>
        <authorList>
            <person name="Loza-Tavera H."/>
            <person name="Lozano L."/>
            <person name="Cevallos M."/>
            <person name="Maya-Lucas O."/>
            <person name="Garcia-Mena J."/>
            <person name="Hernandez J."/>
        </authorList>
    </citation>
    <scope>NUCLEOTIDE SEQUENCE [LARGE SCALE GENOMIC DNA]</scope>
    <source>
        <strain evidence="8 9">BQ1</strain>
    </source>
</reference>
<feature type="domain" description="Multidrug resistance protein MdtA-like barrel-sandwich hybrid" evidence="5">
    <location>
        <begin position="55"/>
        <end position="187"/>
    </location>
</feature>
<comment type="caution">
    <text evidence="8">The sequence shown here is derived from an EMBL/GenBank/DDBJ whole genome shotgun (WGS) entry which is preliminary data.</text>
</comment>
<evidence type="ECO:0000259" key="6">
    <source>
        <dbReference type="Pfam" id="PF25954"/>
    </source>
</evidence>
<sequence length="346" mass="36117">MRHRLWLLPVLAALSGLPSVQAAEPAPLAYHAVQPIQAGWLSSDARVEAVRDTVLSAQVAGAIVVLNVKAGDRVRAGQELLRIDARMASQGAAASQAQVAAAQANLQVAGKEYERQKQLFAKRYISQAALDAAEAQWRAAQAQVQALQAQAGVAATQSGLHVLKAPYAGVVASVPVALGDMAMPGRPLVSVYDPALLRVTASLAEEQAQRLRSGGGVQVEIPGLAARRMDIGAAQIQVLPTADPLSHTVPVRVQLPADLPGALPGSFARLWWQGGAADAGGRVLVPAKAVVRRAEMTGVYVRGGNGQPQLRQVRLGPPQGEMVEVLSGLRAGDQVALEPQAAAKVR</sequence>
<dbReference type="Proteomes" id="UP000216225">
    <property type="component" value="Unassembled WGS sequence"/>
</dbReference>
<name>A0A3R7H572_9BURK</name>
<feature type="domain" description="Multidrug resistance protein MdtA-like alpha-helical hairpin" evidence="4">
    <location>
        <begin position="95"/>
        <end position="155"/>
    </location>
</feature>
<dbReference type="InterPro" id="IPR058649">
    <property type="entry name" value="CzcB_C"/>
</dbReference>
<proteinExistence type="inferred from homology"/>
<accession>A0A3R7H572</accession>
<dbReference type="Gene3D" id="1.10.287.470">
    <property type="entry name" value="Helix hairpin bin"/>
    <property type="match status" value="1"/>
</dbReference>
<dbReference type="InterPro" id="IPR058792">
    <property type="entry name" value="Beta-barrel_RND_2"/>
</dbReference>
<comment type="similarity">
    <text evidence="1">Belongs to the membrane fusion protein (MFP) (TC 8.A.1) family.</text>
</comment>
<dbReference type="PANTHER" id="PTHR30469:SF18">
    <property type="entry name" value="RESISTANCE-NODULATION-CELL DIVISION (RND) EFFLUX MEMBRANE FUSION PROTEIN-RELATED"/>
    <property type="match status" value="1"/>
</dbReference>
<keyword evidence="2" id="KW-0175">Coiled coil</keyword>
<dbReference type="Pfam" id="PF25975">
    <property type="entry name" value="CzcB_C"/>
    <property type="match status" value="1"/>
</dbReference>
<dbReference type="Pfam" id="PF25954">
    <property type="entry name" value="Beta-barrel_RND_2"/>
    <property type="match status" value="1"/>
</dbReference>
<evidence type="ECO:0000256" key="3">
    <source>
        <dbReference type="SAM" id="SignalP"/>
    </source>
</evidence>
<dbReference type="InterPro" id="IPR006143">
    <property type="entry name" value="RND_pump_MFP"/>
</dbReference>
<evidence type="ECO:0000313" key="9">
    <source>
        <dbReference type="Proteomes" id="UP000216225"/>
    </source>
</evidence>
<dbReference type="SUPFAM" id="SSF111369">
    <property type="entry name" value="HlyD-like secretion proteins"/>
    <property type="match status" value="1"/>
</dbReference>
<dbReference type="EMBL" id="NKDB02000001">
    <property type="protein sequence ID" value="RKJ99724.1"/>
    <property type="molecule type" value="Genomic_DNA"/>
</dbReference>
<feature type="coiled-coil region" evidence="2">
    <location>
        <begin position="99"/>
        <end position="150"/>
    </location>
</feature>
<dbReference type="InterPro" id="IPR058625">
    <property type="entry name" value="MdtA-like_BSH"/>
</dbReference>
<feature type="domain" description="CzcB-like C-terminal circularly permuted SH3-like" evidence="7">
    <location>
        <begin position="283"/>
        <end position="337"/>
    </location>
</feature>
<feature type="signal peptide" evidence="3">
    <location>
        <begin position="1"/>
        <end position="22"/>
    </location>
</feature>
<dbReference type="Pfam" id="PF25917">
    <property type="entry name" value="BSH_RND"/>
    <property type="match status" value="1"/>
</dbReference>
<evidence type="ECO:0000256" key="1">
    <source>
        <dbReference type="ARBA" id="ARBA00009477"/>
    </source>
</evidence>
<dbReference type="Pfam" id="PF25876">
    <property type="entry name" value="HH_MFP_RND"/>
    <property type="match status" value="1"/>
</dbReference>
<dbReference type="Gene3D" id="2.40.420.20">
    <property type="match status" value="1"/>
</dbReference>
<dbReference type="GO" id="GO:0015562">
    <property type="term" value="F:efflux transmembrane transporter activity"/>
    <property type="evidence" value="ECO:0007669"/>
    <property type="project" value="TreeGrafter"/>
</dbReference>